<keyword evidence="2 6" id="KW-0812">Transmembrane</keyword>
<feature type="transmembrane region" description="Helical" evidence="6">
    <location>
        <begin position="239"/>
        <end position="258"/>
    </location>
</feature>
<dbReference type="GO" id="GO:0016020">
    <property type="term" value="C:membrane"/>
    <property type="evidence" value="ECO:0007669"/>
    <property type="project" value="UniProtKB-SubCell"/>
</dbReference>
<evidence type="ECO:0000256" key="2">
    <source>
        <dbReference type="ARBA" id="ARBA00022692"/>
    </source>
</evidence>
<reference evidence="9" key="1">
    <citation type="submission" date="2017-09" db="EMBL/GenBank/DDBJ databases">
        <title>Depth-based differentiation of microbial function through sediment-hosted aquifers and enrichment of novel symbionts in the deep terrestrial subsurface.</title>
        <authorList>
            <person name="Probst A.J."/>
            <person name="Ladd B."/>
            <person name="Jarett J.K."/>
            <person name="Geller-Mcgrath D.E."/>
            <person name="Sieber C.M.K."/>
            <person name="Emerson J.B."/>
            <person name="Anantharaman K."/>
            <person name="Thomas B.C."/>
            <person name="Malmstrom R."/>
            <person name="Stieglmeier M."/>
            <person name="Klingl A."/>
            <person name="Woyke T."/>
            <person name="Ryan C.M."/>
            <person name="Banfield J.F."/>
        </authorList>
    </citation>
    <scope>NUCLEOTIDE SEQUENCE [LARGE SCALE GENOMIC DNA]</scope>
</reference>
<dbReference type="PANTHER" id="PTHR37422:SF13">
    <property type="entry name" value="LIPOPOLYSACCHARIDE BIOSYNTHESIS PROTEIN PA4999-RELATED"/>
    <property type="match status" value="1"/>
</dbReference>
<protein>
    <recommendedName>
        <fullName evidence="7">O-antigen ligase-related domain-containing protein</fullName>
    </recommendedName>
</protein>
<evidence type="ECO:0000256" key="4">
    <source>
        <dbReference type="ARBA" id="ARBA00023136"/>
    </source>
</evidence>
<dbReference type="InterPro" id="IPR019734">
    <property type="entry name" value="TPR_rpt"/>
</dbReference>
<feature type="domain" description="O-antigen ligase-related" evidence="7">
    <location>
        <begin position="224"/>
        <end position="378"/>
    </location>
</feature>
<comment type="subcellular location">
    <subcellularLocation>
        <location evidence="1">Membrane</location>
        <topology evidence="1">Multi-pass membrane protein</topology>
    </subcellularLocation>
</comment>
<feature type="transmembrane region" description="Helical" evidence="6">
    <location>
        <begin position="12"/>
        <end position="34"/>
    </location>
</feature>
<evidence type="ECO:0000313" key="8">
    <source>
        <dbReference type="EMBL" id="PJE73549.1"/>
    </source>
</evidence>
<evidence type="ECO:0000256" key="3">
    <source>
        <dbReference type="ARBA" id="ARBA00022989"/>
    </source>
</evidence>
<feature type="transmembrane region" description="Helical" evidence="6">
    <location>
        <begin position="134"/>
        <end position="155"/>
    </location>
</feature>
<feature type="transmembrane region" description="Helical" evidence="6">
    <location>
        <begin position="265"/>
        <end position="284"/>
    </location>
</feature>
<dbReference type="InterPro" id="IPR007016">
    <property type="entry name" value="O-antigen_ligase-rel_domated"/>
</dbReference>
<dbReference type="SUPFAM" id="SSF48452">
    <property type="entry name" value="TPR-like"/>
    <property type="match status" value="1"/>
</dbReference>
<proteinExistence type="predicted"/>
<evidence type="ECO:0000256" key="1">
    <source>
        <dbReference type="ARBA" id="ARBA00004141"/>
    </source>
</evidence>
<feature type="transmembrane region" description="Helical" evidence="6">
    <location>
        <begin position="71"/>
        <end position="92"/>
    </location>
</feature>
<evidence type="ECO:0000259" key="7">
    <source>
        <dbReference type="Pfam" id="PF04932"/>
    </source>
</evidence>
<dbReference type="Gene3D" id="1.25.40.10">
    <property type="entry name" value="Tetratricopeptide repeat domain"/>
    <property type="match status" value="2"/>
</dbReference>
<dbReference type="Pfam" id="PF04932">
    <property type="entry name" value="Wzy_C"/>
    <property type="match status" value="1"/>
</dbReference>
<dbReference type="SMART" id="SM00028">
    <property type="entry name" value="TPR"/>
    <property type="match status" value="3"/>
</dbReference>
<organism evidence="8 9">
    <name type="scientific">Candidatus Terrybacteria bacterium CG10_big_fil_rev_8_21_14_0_10_41_10</name>
    <dbReference type="NCBI Taxonomy" id="1975026"/>
    <lineage>
        <taxon>Bacteria</taxon>
        <taxon>Candidatus Terryibacteriota</taxon>
    </lineage>
</organism>
<dbReference type="PANTHER" id="PTHR37422">
    <property type="entry name" value="TEICHURONIC ACID BIOSYNTHESIS PROTEIN TUAE"/>
    <property type="match status" value="1"/>
</dbReference>
<dbReference type="InterPro" id="IPR051533">
    <property type="entry name" value="WaaL-like"/>
</dbReference>
<dbReference type="InterPro" id="IPR011990">
    <property type="entry name" value="TPR-like_helical_dom_sf"/>
</dbReference>
<evidence type="ECO:0000256" key="6">
    <source>
        <dbReference type="SAM" id="Phobius"/>
    </source>
</evidence>
<evidence type="ECO:0000313" key="9">
    <source>
        <dbReference type="Proteomes" id="UP000230959"/>
    </source>
</evidence>
<comment type="caution">
    <text evidence="8">The sequence shown here is derived from an EMBL/GenBank/DDBJ whole genome shotgun (WGS) entry which is preliminary data.</text>
</comment>
<feature type="repeat" description="TPR" evidence="5">
    <location>
        <begin position="570"/>
        <end position="603"/>
    </location>
</feature>
<feature type="repeat" description="TPR" evidence="5">
    <location>
        <begin position="604"/>
        <end position="637"/>
    </location>
</feature>
<dbReference type="PROSITE" id="PS50005">
    <property type="entry name" value="TPR"/>
    <property type="match status" value="3"/>
</dbReference>
<dbReference type="AlphaFoldDB" id="A0A2M8LA96"/>
<sequence length="752" mass="85841">MQKSIQALKYLAYLGIFIIPFLALVVSDTMFFPFITGKNFLFRIIIEITVALWAIVAIFEPRYRPKKTWIFLTLAFFTLGMALSSVFGANFYRSFWSNYERMEGLITFLHLFAYFTVLISFLKTEKAWDWLLKTNIGVNVIVGLYGLLQLFSRFITNQGELFGPYSLLQLFGRFKTHQGDRLDASLGNASYMAIYMAFGLFTALLFFIRSKNKRNSIWIYVPIIALQTIVLYYTATRGAILGVIGGLFLASALIAIFAERKKVKMAAGGFALVVIILIGGFLAIKNTSFVTSSPVLNRFSGISLKERTTESRLTIWKMSWEGFMEKPVLGWGPENFNLVFNKYYEPSLYRQEPWFDRAHNVFFDRLVTGGVIGLVSYLGLFFFAVYYLWSRRNKTRFSVYDSAILTAMFAAYFTHNLFVFDNLISLILFFTFLAYIHYRRVEGPSVVVQSPESKILSTDDVYKKMYMVAGVAGLAIFSIYYLNIPGIMASKNIIYAMGASSAGDAEGSFRKFQKAISYNSFGSLESREHMTSFVLSTKDSPNVKPEIRSEMISYTIDELKKQNEEYPGDIRELIFLGMFYNKTGMYDEAEKILKEAMALSPNKQQIYFELGGLYISRNDYVNGLQTLKTAFELDETFSEARTIYAVAAIFADNEKLAEELMADYGGTVKADERFLKAYASKNNFTKVVSILNLFIEKEPNNIQHRLRLAAAYLQANQRQLAIAEIEKSIEINPSFKEQGEYYVNEIKAGRNP</sequence>
<keyword evidence="4 6" id="KW-0472">Membrane</keyword>
<dbReference type="Proteomes" id="UP000230959">
    <property type="component" value="Unassembled WGS sequence"/>
</dbReference>
<feature type="transmembrane region" description="Helical" evidence="6">
    <location>
        <begin position="40"/>
        <end position="59"/>
    </location>
</feature>
<feature type="transmembrane region" description="Helical" evidence="6">
    <location>
        <begin position="465"/>
        <end position="482"/>
    </location>
</feature>
<keyword evidence="5" id="KW-0802">TPR repeat</keyword>
<evidence type="ECO:0000256" key="5">
    <source>
        <dbReference type="PROSITE-ProRule" id="PRU00339"/>
    </source>
</evidence>
<name>A0A2M8LA96_9BACT</name>
<feature type="transmembrane region" description="Helical" evidence="6">
    <location>
        <begin position="366"/>
        <end position="389"/>
    </location>
</feature>
<feature type="repeat" description="TPR" evidence="5">
    <location>
        <begin position="702"/>
        <end position="735"/>
    </location>
</feature>
<feature type="transmembrane region" description="Helical" evidence="6">
    <location>
        <begin position="409"/>
        <end position="436"/>
    </location>
</feature>
<gene>
    <name evidence="8" type="ORF">COV02_02025</name>
</gene>
<keyword evidence="3 6" id="KW-1133">Transmembrane helix</keyword>
<feature type="transmembrane region" description="Helical" evidence="6">
    <location>
        <begin position="217"/>
        <end position="233"/>
    </location>
</feature>
<accession>A0A2M8LA96</accession>
<feature type="transmembrane region" description="Helical" evidence="6">
    <location>
        <begin position="189"/>
        <end position="208"/>
    </location>
</feature>
<dbReference type="Pfam" id="PF13181">
    <property type="entry name" value="TPR_8"/>
    <property type="match status" value="2"/>
</dbReference>
<feature type="transmembrane region" description="Helical" evidence="6">
    <location>
        <begin position="104"/>
        <end position="122"/>
    </location>
</feature>
<dbReference type="EMBL" id="PFER01000031">
    <property type="protein sequence ID" value="PJE73549.1"/>
    <property type="molecule type" value="Genomic_DNA"/>
</dbReference>